<evidence type="ECO:0000256" key="3">
    <source>
        <dbReference type="ARBA" id="ARBA00022840"/>
    </source>
</evidence>
<dbReference type="PANTHER" id="PTHR16305:SF35">
    <property type="entry name" value="TRANSCRIPTIONAL ACTIVATOR DOMAIN"/>
    <property type="match status" value="1"/>
</dbReference>
<organism evidence="7 8">
    <name type="scientific">Cryptosporangium phraense</name>
    <dbReference type="NCBI Taxonomy" id="2593070"/>
    <lineage>
        <taxon>Bacteria</taxon>
        <taxon>Bacillati</taxon>
        <taxon>Actinomycetota</taxon>
        <taxon>Actinomycetes</taxon>
        <taxon>Cryptosporangiales</taxon>
        <taxon>Cryptosporangiaceae</taxon>
        <taxon>Cryptosporangium</taxon>
    </lineage>
</organism>
<feature type="DNA-binding region" description="OmpR/PhoB-type" evidence="5">
    <location>
        <begin position="7"/>
        <end position="111"/>
    </location>
</feature>
<dbReference type="GO" id="GO:0004016">
    <property type="term" value="F:adenylate cyclase activity"/>
    <property type="evidence" value="ECO:0007669"/>
    <property type="project" value="TreeGrafter"/>
</dbReference>
<dbReference type="SMART" id="SM00862">
    <property type="entry name" value="Trans_reg_C"/>
    <property type="match status" value="1"/>
</dbReference>
<dbReference type="GO" id="GO:0005737">
    <property type="term" value="C:cytoplasm"/>
    <property type="evidence" value="ECO:0007669"/>
    <property type="project" value="TreeGrafter"/>
</dbReference>
<evidence type="ECO:0000259" key="6">
    <source>
        <dbReference type="PROSITE" id="PS51755"/>
    </source>
</evidence>
<dbReference type="Gene3D" id="1.10.10.10">
    <property type="entry name" value="Winged helix-like DNA-binding domain superfamily/Winged helix DNA-binding domain"/>
    <property type="match status" value="1"/>
</dbReference>
<protein>
    <submittedName>
        <fullName evidence="7">AAA family ATPase</fullName>
    </submittedName>
</protein>
<dbReference type="GO" id="GO:0000160">
    <property type="term" value="P:phosphorelay signal transduction system"/>
    <property type="evidence" value="ECO:0007669"/>
    <property type="project" value="InterPro"/>
</dbReference>
<sequence>MADGQPARPAVTVALRLLILGPLQLWRDASAVDPGPSQQAALLAILLARAEKPISTSELVDLIWDENPPASAANIVQKHVGSLRRLLEPALAPREPGSYLYARSGGYLFRAPPDALDLHTFRRLTAEARATLARDDRPAALDQYARALSLWRGPAGQGLVRGPATRKCFAALDDEFFDACATAADLAMSLGSVERIRPRLRLAASMASSDRPVPGEVAAALAGADGPYRTVARLPPVRRRPAPALETDSDVRLPVAQPPARPAGETSLVGRRGELAALRRIWTAGLAGGTGLALVEGEPGAGKTRLLTEASEEAGRQGALVVWGRCPDSEGTPSMWPWMQAVGAILDALPSAAQEQWRSGDLAGLLGSSEDTIRGLPDESTRFRLFESIVGVVREASARRPTVLVIDDLHWADAASLRLFSHLTARLPSGSVVFGALRDRVPDPGPDLSRMLAAVSRLPGHRRLPVKPLDRAEVAELLLIETGTDSAPELVDAVHGRTAGNPFFVQELARSLAHVETGRTAVPESVRDVVGDRIGGLSGDTLDLLYVAALIGRDVDLGLLAAAVDTDVATCLERIEPLYALSLVELRPMDPYSVRFAHDLVREAVAAMPLRTAELHLSIADAIQRDGSRGGPAAADRLAHHLWSAGPLADPARTAEALLGAGRRALTRSDFETAEQHLRSATQVARTAGLTELELSILTLVTNVRRRIGDYRTETLDLMERAEELALGLGREAEATDFLYARMIGASLTARPDTHELARRLRDRGLASGDPVTRAYGSEAWGLYQWDRGELGDAYEQLSQVDRTVFPALDENPLRRDLQLHARLILAVVTALHGDLPAARTLLHELDVAAGEDAYAVSSWAYYAGTIAEMADDPALAARAIERWTVVDPERLFRHVENYLRLTRCWVRAMTGDDAGRAASEAEEIFRATLLAPSRWGIELYAALICDMWLAAGRPDRATTALAYAERAPVDYADHSVRSLLVLSRARLLRARGEPSDVVRAVAERARALAAEQEAHLFAGRAERFLAEVVAAE</sequence>
<comment type="similarity">
    <text evidence="1">Belongs to the AfsR/DnrI/RedD regulatory family.</text>
</comment>
<dbReference type="SMART" id="SM01043">
    <property type="entry name" value="BTAD"/>
    <property type="match status" value="1"/>
</dbReference>
<evidence type="ECO:0000313" key="7">
    <source>
        <dbReference type="EMBL" id="TQS46209.1"/>
    </source>
</evidence>
<dbReference type="InterPro" id="IPR041664">
    <property type="entry name" value="AAA_16"/>
</dbReference>
<keyword evidence="2" id="KW-0547">Nucleotide-binding</keyword>
<dbReference type="InterPro" id="IPR016032">
    <property type="entry name" value="Sig_transdc_resp-reg_C-effctor"/>
</dbReference>
<dbReference type="SUPFAM" id="SSF46894">
    <property type="entry name" value="C-terminal effector domain of the bipartite response regulators"/>
    <property type="match status" value="1"/>
</dbReference>
<evidence type="ECO:0000256" key="1">
    <source>
        <dbReference type="ARBA" id="ARBA00005820"/>
    </source>
</evidence>
<gene>
    <name evidence="7" type="ORF">FL583_06970</name>
</gene>
<keyword evidence="3" id="KW-0067">ATP-binding</keyword>
<dbReference type="GO" id="GO:0005524">
    <property type="term" value="F:ATP binding"/>
    <property type="evidence" value="ECO:0007669"/>
    <property type="project" value="UniProtKB-KW"/>
</dbReference>
<accession>A0A545AXZ9</accession>
<dbReference type="InterPro" id="IPR005158">
    <property type="entry name" value="BTAD"/>
</dbReference>
<keyword evidence="4 5" id="KW-0238">DNA-binding</keyword>
<dbReference type="Proteomes" id="UP000317982">
    <property type="component" value="Unassembled WGS sequence"/>
</dbReference>
<dbReference type="PANTHER" id="PTHR16305">
    <property type="entry name" value="TESTICULAR SOLUBLE ADENYLYL CYCLASE"/>
    <property type="match status" value="1"/>
</dbReference>
<dbReference type="GO" id="GO:0006355">
    <property type="term" value="P:regulation of DNA-templated transcription"/>
    <property type="evidence" value="ECO:0007669"/>
    <property type="project" value="InterPro"/>
</dbReference>
<evidence type="ECO:0000256" key="4">
    <source>
        <dbReference type="ARBA" id="ARBA00023125"/>
    </source>
</evidence>
<keyword evidence="8" id="KW-1185">Reference proteome</keyword>
<dbReference type="SUPFAM" id="SSF48452">
    <property type="entry name" value="TPR-like"/>
    <property type="match status" value="1"/>
</dbReference>
<dbReference type="Gene3D" id="1.25.40.10">
    <property type="entry name" value="Tetratricopeptide repeat domain"/>
    <property type="match status" value="1"/>
</dbReference>
<dbReference type="EMBL" id="VIRS01000003">
    <property type="protein sequence ID" value="TQS46209.1"/>
    <property type="molecule type" value="Genomic_DNA"/>
</dbReference>
<dbReference type="Pfam" id="PF13191">
    <property type="entry name" value="AAA_16"/>
    <property type="match status" value="1"/>
</dbReference>
<dbReference type="InterPro" id="IPR036388">
    <property type="entry name" value="WH-like_DNA-bd_sf"/>
</dbReference>
<dbReference type="InterPro" id="IPR011990">
    <property type="entry name" value="TPR-like_helical_dom_sf"/>
</dbReference>
<dbReference type="OrthoDB" id="134712at2"/>
<dbReference type="SUPFAM" id="SSF52540">
    <property type="entry name" value="P-loop containing nucleoside triphosphate hydrolases"/>
    <property type="match status" value="1"/>
</dbReference>
<evidence type="ECO:0000256" key="2">
    <source>
        <dbReference type="ARBA" id="ARBA00022741"/>
    </source>
</evidence>
<feature type="domain" description="OmpR/PhoB-type" evidence="6">
    <location>
        <begin position="7"/>
        <end position="111"/>
    </location>
</feature>
<comment type="caution">
    <text evidence="7">The sequence shown here is derived from an EMBL/GenBank/DDBJ whole genome shotgun (WGS) entry which is preliminary data.</text>
</comment>
<dbReference type="GO" id="GO:0003677">
    <property type="term" value="F:DNA binding"/>
    <property type="evidence" value="ECO:0007669"/>
    <property type="project" value="UniProtKB-UniRule"/>
</dbReference>
<reference evidence="7 8" key="1">
    <citation type="submission" date="2019-07" db="EMBL/GenBank/DDBJ databases">
        <title>Cryptosporangium phraense sp. nov., isolated from plant litter.</title>
        <authorList>
            <person name="Suriyachadkun C."/>
        </authorList>
    </citation>
    <scope>NUCLEOTIDE SEQUENCE [LARGE SCALE GENOMIC DNA]</scope>
    <source>
        <strain evidence="7 8">A-T 5661</strain>
    </source>
</reference>
<evidence type="ECO:0000256" key="5">
    <source>
        <dbReference type="PROSITE-ProRule" id="PRU01091"/>
    </source>
</evidence>
<dbReference type="InParanoid" id="A0A545AXZ9"/>
<dbReference type="AlphaFoldDB" id="A0A545AXZ9"/>
<dbReference type="Pfam" id="PF00486">
    <property type="entry name" value="Trans_reg_C"/>
    <property type="match status" value="1"/>
</dbReference>
<dbReference type="InterPro" id="IPR001867">
    <property type="entry name" value="OmpR/PhoB-type_DNA-bd"/>
</dbReference>
<dbReference type="PROSITE" id="PS51755">
    <property type="entry name" value="OMPR_PHOB"/>
    <property type="match status" value="1"/>
</dbReference>
<proteinExistence type="inferred from homology"/>
<dbReference type="InterPro" id="IPR027417">
    <property type="entry name" value="P-loop_NTPase"/>
</dbReference>
<evidence type="ECO:0000313" key="8">
    <source>
        <dbReference type="Proteomes" id="UP000317982"/>
    </source>
</evidence>
<dbReference type="Pfam" id="PF03704">
    <property type="entry name" value="BTAD"/>
    <property type="match status" value="1"/>
</dbReference>
<name>A0A545AXZ9_9ACTN</name>